<name>A0AB73BAH9_CORFL</name>
<reference evidence="1 2" key="1">
    <citation type="submission" date="2019-06" db="EMBL/GenBank/DDBJ databases">
        <title>Whole genome shotgun sequence of Corynebacterium flavescens NBRC 14136.</title>
        <authorList>
            <person name="Hosoyama A."/>
            <person name="Uohara A."/>
            <person name="Ohji S."/>
            <person name="Ichikawa N."/>
        </authorList>
    </citation>
    <scope>NUCLEOTIDE SEQUENCE [LARGE SCALE GENOMIC DNA]</scope>
    <source>
        <strain evidence="1 2">NBRC 14136</strain>
    </source>
</reference>
<dbReference type="AlphaFoldDB" id="A0AB73BAH9"/>
<accession>A0AB73BAH9</accession>
<sequence length="106" mass="11666">MTLNDNFSITRSLPFGENGFIDTSGNVFINHRDAHGPERTGTIPEFDADKFVPINSSTKSFIGIRKPNSIEIRRWSKPEEIVTEVAYEKDACADEACGISSISAVS</sequence>
<gene>
    <name evidence="1" type="ORF">CFL01nite_22720</name>
</gene>
<dbReference type="EMBL" id="BJNB01000051">
    <property type="protein sequence ID" value="GEB98777.1"/>
    <property type="molecule type" value="Genomic_DNA"/>
</dbReference>
<comment type="caution">
    <text evidence="1">The sequence shown here is derived from an EMBL/GenBank/DDBJ whole genome shotgun (WGS) entry which is preliminary data.</text>
</comment>
<dbReference type="Proteomes" id="UP000315353">
    <property type="component" value="Unassembled WGS sequence"/>
</dbReference>
<dbReference type="RefSeq" id="WP_141256073.1">
    <property type="nucleotide sequence ID" value="NZ_BJNB01000051.1"/>
</dbReference>
<proteinExistence type="predicted"/>
<evidence type="ECO:0000313" key="2">
    <source>
        <dbReference type="Proteomes" id="UP000315353"/>
    </source>
</evidence>
<evidence type="ECO:0000313" key="1">
    <source>
        <dbReference type="EMBL" id="GEB98777.1"/>
    </source>
</evidence>
<dbReference type="GeneID" id="82881566"/>
<organism evidence="1 2">
    <name type="scientific">Corynebacterium flavescens</name>
    <dbReference type="NCBI Taxonomy" id="28028"/>
    <lineage>
        <taxon>Bacteria</taxon>
        <taxon>Bacillati</taxon>
        <taxon>Actinomycetota</taxon>
        <taxon>Actinomycetes</taxon>
        <taxon>Mycobacteriales</taxon>
        <taxon>Corynebacteriaceae</taxon>
        <taxon>Corynebacterium</taxon>
    </lineage>
</organism>
<protein>
    <submittedName>
        <fullName evidence="1">Uncharacterized protein</fullName>
    </submittedName>
</protein>